<evidence type="ECO:0000313" key="2">
    <source>
        <dbReference type="EMBL" id="KAF0763104.1"/>
    </source>
</evidence>
<dbReference type="OrthoDB" id="6619558at2759"/>
<proteinExistence type="predicted"/>
<evidence type="ECO:0000313" key="3">
    <source>
        <dbReference type="Proteomes" id="UP000478052"/>
    </source>
</evidence>
<comment type="caution">
    <text evidence="2">The sequence shown here is derived from an EMBL/GenBank/DDBJ whole genome shotgun (WGS) entry which is preliminary data.</text>
</comment>
<feature type="region of interest" description="Disordered" evidence="1">
    <location>
        <begin position="111"/>
        <end position="135"/>
    </location>
</feature>
<evidence type="ECO:0000256" key="1">
    <source>
        <dbReference type="SAM" id="MobiDB-lite"/>
    </source>
</evidence>
<sequence>MSPLLANKYFPQNIPPRATLGFGLTMREDQPDQTTATVRSKDDTLSPCRKLNAKSYESSSDLYTLLMAVEKRFIITLRSLLPAYTLADYTSPPPPPRKSAILRVSRIGVRRTASENARESRPPATGRRRSRNRRARVDINPTTVALLRLPAVAHWPIGRTSRPSSARTSRHRCVCDVYVYRYRLVCGFFLSSFVISSSDLCAYDRISIHIAHLPHAYTLNFVYYTRERAASDDMERFKVMKASGSKHSLNKYYGATAEDMENTAGLLEMTSVLGNSQIDENAS</sequence>
<accession>A0A6G0YY49</accession>
<dbReference type="AlphaFoldDB" id="A0A6G0YY49"/>
<organism evidence="2 3">
    <name type="scientific">Aphis craccivora</name>
    <name type="common">Cowpea aphid</name>
    <dbReference type="NCBI Taxonomy" id="307492"/>
    <lineage>
        <taxon>Eukaryota</taxon>
        <taxon>Metazoa</taxon>
        <taxon>Ecdysozoa</taxon>
        <taxon>Arthropoda</taxon>
        <taxon>Hexapoda</taxon>
        <taxon>Insecta</taxon>
        <taxon>Pterygota</taxon>
        <taxon>Neoptera</taxon>
        <taxon>Paraneoptera</taxon>
        <taxon>Hemiptera</taxon>
        <taxon>Sternorrhyncha</taxon>
        <taxon>Aphidomorpha</taxon>
        <taxon>Aphidoidea</taxon>
        <taxon>Aphididae</taxon>
        <taxon>Aphidini</taxon>
        <taxon>Aphis</taxon>
        <taxon>Aphis</taxon>
    </lineage>
</organism>
<feature type="non-terminal residue" evidence="2">
    <location>
        <position position="283"/>
    </location>
</feature>
<protein>
    <submittedName>
        <fullName evidence="2">Solute carrier family 12 member 6 isoform X3</fullName>
    </submittedName>
</protein>
<gene>
    <name evidence="2" type="ORF">FWK35_00023402</name>
</gene>
<dbReference type="EMBL" id="VUJU01001966">
    <property type="protein sequence ID" value="KAF0763104.1"/>
    <property type="molecule type" value="Genomic_DNA"/>
</dbReference>
<feature type="compositionally biased region" description="Basic and acidic residues" evidence="1">
    <location>
        <begin position="112"/>
        <end position="121"/>
    </location>
</feature>
<name>A0A6G0YY49_APHCR</name>
<dbReference type="Proteomes" id="UP000478052">
    <property type="component" value="Unassembled WGS sequence"/>
</dbReference>
<reference evidence="2 3" key="1">
    <citation type="submission" date="2019-08" db="EMBL/GenBank/DDBJ databases">
        <title>Whole genome of Aphis craccivora.</title>
        <authorList>
            <person name="Voronova N.V."/>
            <person name="Shulinski R.S."/>
            <person name="Bandarenka Y.V."/>
            <person name="Zhorov D.G."/>
            <person name="Warner D."/>
        </authorList>
    </citation>
    <scope>NUCLEOTIDE SEQUENCE [LARGE SCALE GENOMIC DNA]</scope>
    <source>
        <strain evidence="2">180601</strain>
        <tissue evidence="2">Whole Body</tissue>
    </source>
</reference>
<keyword evidence="3" id="KW-1185">Reference proteome</keyword>